<evidence type="ECO:0000313" key="1">
    <source>
        <dbReference type="EMBL" id="QIN94117.1"/>
    </source>
</evidence>
<dbReference type="Pfam" id="PF23835">
    <property type="entry name" value="DUF7205"/>
    <property type="match status" value="1"/>
</dbReference>
<reference evidence="1 2" key="1">
    <citation type="submission" date="2020-02" db="EMBL/GenBank/DDBJ databases">
        <authorList>
            <person name="Bullock J.N."/>
            <person name="Barnes M.L."/>
            <person name="Kankolongo K.M."/>
            <person name="Dejene B.A."/>
            <person name="Lindsay P.E."/>
            <person name="Bhuiyan S."/>
            <person name="Nayek S."/>
            <person name="Hughes L.E."/>
            <person name="Garlena R.A."/>
            <person name="Russell D.A."/>
            <person name="Pope W.H."/>
            <person name="Jacobs-Sera D."/>
            <person name="Hatfull G.F."/>
        </authorList>
    </citation>
    <scope>NUCLEOTIDE SEQUENCE [LARGE SCALE GENOMIC DNA]</scope>
</reference>
<dbReference type="InterPro" id="IPR055629">
    <property type="entry name" value="DUF7205"/>
</dbReference>
<gene>
    <name evidence="1" type="primary">153</name>
    <name evidence="1" type="ORF">SEA_WAKANDA_153</name>
</gene>
<sequence>MTTLVGKKVRVKDNYAGGLENVIGKVAKIVAVDPNHDPATEGRLYALDIEGVRRKSYYDNWRKEDVEYTYNYTVLVTGEEIEPVVYDIKDSQGQSVELGDKVVYGPLGGGVSCGTVVDMKESDHYYYKFAVKVELEETTSHIDGGDRRIDGLPSKRYQWYSHMDRLLVIQKAAFGRSWTSVLGKVED</sequence>
<keyword evidence="2" id="KW-1185">Reference proteome</keyword>
<dbReference type="RefSeq" id="YP_010652208.1">
    <property type="nucleotide sequence ID" value="NC_070785.1"/>
</dbReference>
<dbReference type="GeneID" id="77927989"/>
<organism evidence="1 2">
    <name type="scientific">Streptomyces phage Wakanda</name>
    <dbReference type="NCBI Taxonomy" id="2713267"/>
    <lineage>
        <taxon>Viruses</taxon>
        <taxon>Duplodnaviria</taxon>
        <taxon>Heunggongvirae</taxon>
        <taxon>Uroviricota</taxon>
        <taxon>Caudoviricetes</taxon>
        <taxon>Stanwilliamsviridae</taxon>
        <taxon>Loccivirinae</taxon>
        <taxon>Wakandavirus</taxon>
        <taxon>Wakandavirus wakanda</taxon>
    </lineage>
</organism>
<dbReference type="EMBL" id="MT024865">
    <property type="protein sequence ID" value="QIN94117.1"/>
    <property type="molecule type" value="Genomic_DNA"/>
</dbReference>
<proteinExistence type="predicted"/>
<accession>A0A6G8R1P4</accession>
<name>A0A6G8R1P4_9CAUD</name>
<protein>
    <submittedName>
        <fullName evidence="1">Uncharacterized protein</fullName>
    </submittedName>
</protein>
<dbReference type="KEGG" id="vg:77927989"/>
<dbReference type="Proteomes" id="UP000501266">
    <property type="component" value="Segment"/>
</dbReference>
<evidence type="ECO:0000313" key="2">
    <source>
        <dbReference type="Proteomes" id="UP000501266"/>
    </source>
</evidence>